<evidence type="ECO:0000313" key="2">
    <source>
        <dbReference type="EMBL" id="ORX79285.1"/>
    </source>
</evidence>
<accession>A0A1Y1X0U3</accession>
<dbReference type="Proteomes" id="UP000193944">
    <property type="component" value="Unassembled WGS sequence"/>
</dbReference>
<keyword evidence="1" id="KW-0732">Signal</keyword>
<comment type="caution">
    <text evidence="2">The sequence shown here is derived from an EMBL/GenBank/DDBJ whole genome shotgun (WGS) entry which is preliminary data.</text>
</comment>
<organism evidence="2 3">
    <name type="scientific">Anaeromyces robustus</name>
    <dbReference type="NCBI Taxonomy" id="1754192"/>
    <lineage>
        <taxon>Eukaryota</taxon>
        <taxon>Fungi</taxon>
        <taxon>Fungi incertae sedis</taxon>
        <taxon>Chytridiomycota</taxon>
        <taxon>Chytridiomycota incertae sedis</taxon>
        <taxon>Neocallimastigomycetes</taxon>
        <taxon>Neocallimastigales</taxon>
        <taxon>Neocallimastigaceae</taxon>
        <taxon>Anaeromyces</taxon>
    </lineage>
</organism>
<proteinExistence type="predicted"/>
<gene>
    <name evidence="2" type="ORF">BCR32DRAFT_246489</name>
</gene>
<dbReference type="AlphaFoldDB" id="A0A1Y1X0U3"/>
<feature type="signal peptide" evidence="1">
    <location>
        <begin position="1"/>
        <end position="22"/>
    </location>
</feature>
<name>A0A1Y1X0U3_9FUNG</name>
<sequence length="232" mass="27163">MNKRFFIFLTLALLSNIIGIYAENAEYIIGIRRNKNDEKYIHASPEVQKQIDELVNDKMNDIYEIIEDKKDTYVLDNGEMDNNLNELEEVNQLRKRSNKITKFYFINTSSLKKINEYKKRSLDIINSNTNSTIEYIPFESNIINHVCPVLNYYAVNAYLSDEVAKIVCNLDNVIHCEKSVPLDPPTPIKIKNLNETEIEIINENKNDMNETEYETDSSPIYYDIEKIKNETK</sequence>
<reference evidence="2 3" key="1">
    <citation type="submission" date="2016-08" db="EMBL/GenBank/DDBJ databases">
        <title>A Parts List for Fungal Cellulosomes Revealed by Comparative Genomics.</title>
        <authorList>
            <consortium name="DOE Joint Genome Institute"/>
            <person name="Haitjema C.H."/>
            <person name="Gilmore S.P."/>
            <person name="Henske J.K."/>
            <person name="Solomon K.V."/>
            <person name="De Groot R."/>
            <person name="Kuo A."/>
            <person name="Mondo S.J."/>
            <person name="Salamov A.A."/>
            <person name="Labutti K."/>
            <person name="Zhao Z."/>
            <person name="Chiniquy J."/>
            <person name="Barry K."/>
            <person name="Brewer H.M."/>
            <person name="Purvine S.O."/>
            <person name="Wright A.T."/>
            <person name="Boxma B."/>
            <person name="Van Alen T."/>
            <person name="Hackstein J.H."/>
            <person name="Baker S.E."/>
            <person name="Grigoriev I.V."/>
            <person name="O'Malley M.A."/>
        </authorList>
    </citation>
    <scope>NUCLEOTIDE SEQUENCE [LARGE SCALE GENOMIC DNA]</scope>
    <source>
        <strain evidence="2 3">S4</strain>
    </source>
</reference>
<dbReference type="EMBL" id="MCFG01000180">
    <property type="protein sequence ID" value="ORX79285.1"/>
    <property type="molecule type" value="Genomic_DNA"/>
</dbReference>
<reference evidence="2 3" key="2">
    <citation type="submission" date="2016-08" db="EMBL/GenBank/DDBJ databases">
        <title>Pervasive Adenine N6-methylation of Active Genes in Fungi.</title>
        <authorList>
            <consortium name="DOE Joint Genome Institute"/>
            <person name="Mondo S.J."/>
            <person name="Dannebaum R.O."/>
            <person name="Kuo R.C."/>
            <person name="Labutti K."/>
            <person name="Haridas S."/>
            <person name="Kuo A."/>
            <person name="Salamov A."/>
            <person name="Ahrendt S.R."/>
            <person name="Lipzen A."/>
            <person name="Sullivan W."/>
            <person name="Andreopoulos W.B."/>
            <person name="Clum A."/>
            <person name="Lindquist E."/>
            <person name="Daum C."/>
            <person name="Ramamoorthy G.K."/>
            <person name="Gryganskyi A."/>
            <person name="Culley D."/>
            <person name="Magnuson J.K."/>
            <person name="James T.Y."/>
            <person name="O'Malley M.A."/>
            <person name="Stajich J.E."/>
            <person name="Spatafora J.W."/>
            <person name="Visel A."/>
            <person name="Grigoriev I.V."/>
        </authorList>
    </citation>
    <scope>NUCLEOTIDE SEQUENCE [LARGE SCALE GENOMIC DNA]</scope>
    <source>
        <strain evidence="2 3">S4</strain>
    </source>
</reference>
<keyword evidence="3" id="KW-1185">Reference proteome</keyword>
<protein>
    <submittedName>
        <fullName evidence="2">Uncharacterized protein</fullName>
    </submittedName>
</protein>
<feature type="chain" id="PRO_5013367771" evidence="1">
    <location>
        <begin position="23"/>
        <end position="232"/>
    </location>
</feature>
<evidence type="ECO:0000256" key="1">
    <source>
        <dbReference type="SAM" id="SignalP"/>
    </source>
</evidence>
<evidence type="ECO:0000313" key="3">
    <source>
        <dbReference type="Proteomes" id="UP000193944"/>
    </source>
</evidence>